<organism evidence="2 3">
    <name type="scientific">Trematosphaeria pertusa</name>
    <dbReference type="NCBI Taxonomy" id="390896"/>
    <lineage>
        <taxon>Eukaryota</taxon>
        <taxon>Fungi</taxon>
        <taxon>Dikarya</taxon>
        <taxon>Ascomycota</taxon>
        <taxon>Pezizomycotina</taxon>
        <taxon>Dothideomycetes</taxon>
        <taxon>Pleosporomycetidae</taxon>
        <taxon>Pleosporales</taxon>
        <taxon>Massarineae</taxon>
        <taxon>Trematosphaeriaceae</taxon>
        <taxon>Trematosphaeria</taxon>
    </lineage>
</organism>
<dbReference type="RefSeq" id="XP_033688982.1">
    <property type="nucleotide sequence ID" value="XM_033835310.1"/>
</dbReference>
<dbReference type="GeneID" id="54588640"/>
<dbReference type="EMBL" id="ML987191">
    <property type="protein sequence ID" value="KAF2253978.1"/>
    <property type="molecule type" value="Genomic_DNA"/>
</dbReference>
<reference evidence="2" key="1">
    <citation type="journal article" date="2020" name="Stud. Mycol.">
        <title>101 Dothideomycetes genomes: a test case for predicting lifestyles and emergence of pathogens.</title>
        <authorList>
            <person name="Haridas S."/>
            <person name="Albert R."/>
            <person name="Binder M."/>
            <person name="Bloem J."/>
            <person name="Labutti K."/>
            <person name="Salamov A."/>
            <person name="Andreopoulos B."/>
            <person name="Baker S."/>
            <person name="Barry K."/>
            <person name="Bills G."/>
            <person name="Bluhm B."/>
            <person name="Cannon C."/>
            <person name="Castanera R."/>
            <person name="Culley D."/>
            <person name="Daum C."/>
            <person name="Ezra D."/>
            <person name="Gonzalez J."/>
            <person name="Henrissat B."/>
            <person name="Kuo A."/>
            <person name="Liang C."/>
            <person name="Lipzen A."/>
            <person name="Lutzoni F."/>
            <person name="Magnuson J."/>
            <person name="Mondo S."/>
            <person name="Nolan M."/>
            <person name="Ohm R."/>
            <person name="Pangilinan J."/>
            <person name="Park H.-J."/>
            <person name="Ramirez L."/>
            <person name="Alfaro M."/>
            <person name="Sun H."/>
            <person name="Tritt A."/>
            <person name="Yoshinaga Y."/>
            <person name="Zwiers L.-H."/>
            <person name="Turgeon B."/>
            <person name="Goodwin S."/>
            <person name="Spatafora J."/>
            <person name="Crous P."/>
            <person name="Grigoriev I."/>
        </authorList>
    </citation>
    <scope>NUCLEOTIDE SEQUENCE</scope>
    <source>
        <strain evidence="2">CBS 122368</strain>
    </source>
</reference>
<evidence type="ECO:0000256" key="1">
    <source>
        <dbReference type="SAM" id="MobiDB-lite"/>
    </source>
</evidence>
<name>A0A6A6IUS8_9PLEO</name>
<keyword evidence="3" id="KW-1185">Reference proteome</keyword>
<dbReference type="AlphaFoldDB" id="A0A6A6IUS8"/>
<dbReference type="OrthoDB" id="3649348at2759"/>
<protein>
    <submittedName>
        <fullName evidence="2">Uncharacterized protein</fullName>
    </submittedName>
</protein>
<dbReference type="Proteomes" id="UP000800094">
    <property type="component" value="Unassembled WGS sequence"/>
</dbReference>
<evidence type="ECO:0000313" key="3">
    <source>
        <dbReference type="Proteomes" id="UP000800094"/>
    </source>
</evidence>
<evidence type="ECO:0000313" key="2">
    <source>
        <dbReference type="EMBL" id="KAF2253978.1"/>
    </source>
</evidence>
<proteinExistence type="predicted"/>
<sequence>MSPLPIIVCGKNPEIAKLVRKNLLPEYEVIHICLDASSGAAEIPLVLSGKTPPNGSTNLGSQNYSSVPVAIATGGGFDDEQFKSMQDACKGVEGIQEVPWLRPDKSMPRPGQTAVNQSPQMAEGEDFARETAQRVKEALGKLKLGEGGQTGVFLF</sequence>
<accession>A0A6A6IUS8</accession>
<gene>
    <name evidence="2" type="ORF">BU26DRAFT_601999</name>
</gene>
<feature type="region of interest" description="Disordered" evidence="1">
    <location>
        <begin position="101"/>
        <end position="122"/>
    </location>
</feature>